<dbReference type="EMBL" id="BAUT01000015">
    <property type="protein sequence ID" value="GAE25896.1"/>
    <property type="molecule type" value="Genomic_DNA"/>
</dbReference>
<dbReference type="RefSeq" id="WP_034744950.1">
    <property type="nucleotide sequence ID" value="NZ_BAUT01000015.1"/>
</dbReference>
<dbReference type="AlphaFoldDB" id="W4Q1D8"/>
<dbReference type="Pfam" id="PF13349">
    <property type="entry name" value="DUF4097"/>
    <property type="match status" value="1"/>
</dbReference>
<feature type="domain" description="DUF4097" evidence="1">
    <location>
        <begin position="44"/>
        <end position="282"/>
    </location>
</feature>
<protein>
    <recommendedName>
        <fullName evidence="1">DUF4097 domain-containing protein</fullName>
    </recommendedName>
</protein>
<dbReference type="STRING" id="1236970.JCM9140_1917"/>
<reference evidence="2" key="1">
    <citation type="journal article" date="2014" name="Genome Announc.">
        <title>Draft Genome Sequences of Three Alkaliphilic Bacillus Strains, Bacillus wakoensis JCM 9140T, Bacillus akibai JCM 9157T, and Bacillus hemicellulosilyticus JCM 9152T.</title>
        <authorList>
            <person name="Yuki M."/>
            <person name="Oshima K."/>
            <person name="Suda W."/>
            <person name="Oshida Y."/>
            <person name="Kitamura K."/>
            <person name="Iida T."/>
            <person name="Hattori M."/>
            <person name="Ohkuma M."/>
        </authorList>
    </citation>
    <scope>NUCLEOTIDE SEQUENCE [LARGE SCALE GENOMIC DNA]</scope>
    <source>
        <strain evidence="2">JCM 9140</strain>
    </source>
</reference>
<dbReference type="Proteomes" id="UP000018890">
    <property type="component" value="Unassembled WGS sequence"/>
</dbReference>
<accession>W4Q1D8</accession>
<evidence type="ECO:0000313" key="3">
    <source>
        <dbReference type="Proteomes" id="UP000018890"/>
    </source>
</evidence>
<evidence type="ECO:0000313" key="2">
    <source>
        <dbReference type="EMBL" id="GAE25896.1"/>
    </source>
</evidence>
<proteinExistence type="predicted"/>
<evidence type="ECO:0000259" key="1">
    <source>
        <dbReference type="Pfam" id="PF13349"/>
    </source>
</evidence>
<dbReference type="InterPro" id="IPR025164">
    <property type="entry name" value="Toastrack_DUF4097"/>
</dbReference>
<name>W4Q1D8_9BACI</name>
<keyword evidence="3" id="KW-1185">Reference proteome</keyword>
<comment type="caution">
    <text evidence="2">The sequence shown here is derived from an EMBL/GenBank/DDBJ whole genome shotgun (WGS) entry which is preliminary data.</text>
</comment>
<sequence length="285" mass="31241">MRILLGVILIGVGLFLLFVTVSPITSLKAVKIGETLTTEVVPYDSLVFSSKSVDWEFESGDYESMSIELVHHRKNVKIRSKERNGTLEIEVDEPRFHFFRFGHRTKALVTLPNTYSGDIDIGSVSGSIGLKGQYTLGDVNVKSVSGDIFSDTVTSESIMVKTTSGDIDYKKLVASEKIMLESVSGDIVADSVIGPVDGKTVSGDIDLRFDEENKRIQLNTVSGDVDIHVRNGNADLDLQTVSGDIHMGHLPQARLKAKKFTGLLGEGQYPLIIKTTSGDIRIHER</sequence>
<gene>
    <name evidence="2" type="ORF">JCM9140_1917</name>
</gene>
<organism evidence="2 3">
    <name type="scientific">Halalkalibacter wakoensis JCM 9140</name>
    <dbReference type="NCBI Taxonomy" id="1236970"/>
    <lineage>
        <taxon>Bacteria</taxon>
        <taxon>Bacillati</taxon>
        <taxon>Bacillota</taxon>
        <taxon>Bacilli</taxon>
        <taxon>Bacillales</taxon>
        <taxon>Bacillaceae</taxon>
        <taxon>Halalkalibacter</taxon>
    </lineage>
</organism>